<dbReference type="STRING" id="1408163.A0A0F4YM54"/>
<evidence type="ECO:0000259" key="1">
    <source>
        <dbReference type="Pfam" id="PF00646"/>
    </source>
</evidence>
<reference evidence="2 3" key="1">
    <citation type="submission" date="2015-04" db="EMBL/GenBank/DDBJ databases">
        <authorList>
            <person name="Heijne W.H."/>
            <person name="Fedorova N.D."/>
            <person name="Nierman W.C."/>
            <person name="Vollebregt A.W."/>
            <person name="Zhao Z."/>
            <person name="Wu L."/>
            <person name="Kumar M."/>
            <person name="Stam H."/>
            <person name="van den Berg M.A."/>
            <person name="Pel H.J."/>
        </authorList>
    </citation>
    <scope>NUCLEOTIDE SEQUENCE [LARGE SCALE GENOMIC DNA]</scope>
    <source>
        <strain evidence="2 3">CBS 393.64</strain>
    </source>
</reference>
<dbReference type="InterPro" id="IPR036047">
    <property type="entry name" value="F-box-like_dom_sf"/>
</dbReference>
<dbReference type="Pfam" id="PF00646">
    <property type="entry name" value="F-box"/>
    <property type="match status" value="1"/>
</dbReference>
<sequence>MPAFGKLSAELIELIARLLEPADLFSFRLVCRAFYDTTFPYFSRTCLATVRTDLSRESLRELEALAANERLRTQVRTLLFHGRTDIGRGFVWHRHPSSGHLLLSALLQVPAVQTLRDLLLHKLVNCRSFHVYSHYWEHMLDFETLWPTDVVTVLFAIVSDTGLPIQSFHLEYLRRGTGPGNRRVTTDRLCFEQSRTPEFRAAWAHLQALTLEQSVSLDIFDWLMELILHAPRLQKLGLNLDYVDLSTDFIDRLSSAEALPRLQELRLYGFRFTEATILRLILRLGESLRSVLFRFATIYSGGTWVAVLRALRCNCPLLDSIWLYNHAEWPQEDRQ</sequence>
<dbReference type="AlphaFoldDB" id="A0A0F4YM54"/>
<dbReference type="SUPFAM" id="SSF52047">
    <property type="entry name" value="RNI-like"/>
    <property type="match status" value="1"/>
</dbReference>
<dbReference type="OrthoDB" id="5279008at2759"/>
<dbReference type="CDD" id="cd09917">
    <property type="entry name" value="F-box_SF"/>
    <property type="match status" value="1"/>
</dbReference>
<dbReference type="Proteomes" id="UP000053958">
    <property type="component" value="Unassembled WGS sequence"/>
</dbReference>
<protein>
    <recommendedName>
        <fullName evidence="1">F-box domain-containing protein</fullName>
    </recommendedName>
</protein>
<dbReference type="RefSeq" id="XP_013325984.1">
    <property type="nucleotide sequence ID" value="XM_013470530.1"/>
</dbReference>
<dbReference type="GeneID" id="25318951"/>
<dbReference type="SUPFAM" id="SSF81383">
    <property type="entry name" value="F-box domain"/>
    <property type="match status" value="1"/>
</dbReference>
<evidence type="ECO:0000313" key="2">
    <source>
        <dbReference type="EMBL" id="KKA19372.1"/>
    </source>
</evidence>
<dbReference type="InterPro" id="IPR032675">
    <property type="entry name" value="LRR_dom_sf"/>
</dbReference>
<accession>A0A0F4YM54</accession>
<feature type="domain" description="F-box" evidence="1">
    <location>
        <begin position="7"/>
        <end position="36"/>
    </location>
</feature>
<evidence type="ECO:0000313" key="3">
    <source>
        <dbReference type="Proteomes" id="UP000053958"/>
    </source>
</evidence>
<gene>
    <name evidence="2" type="ORF">T310_6654</name>
</gene>
<proteinExistence type="predicted"/>
<name>A0A0F4YM54_RASE3</name>
<dbReference type="EMBL" id="LASV01000355">
    <property type="protein sequence ID" value="KKA19372.1"/>
    <property type="molecule type" value="Genomic_DNA"/>
</dbReference>
<dbReference type="Gene3D" id="3.80.10.10">
    <property type="entry name" value="Ribonuclease Inhibitor"/>
    <property type="match status" value="1"/>
</dbReference>
<keyword evidence="3" id="KW-1185">Reference proteome</keyword>
<organism evidence="2 3">
    <name type="scientific">Rasamsonia emersonii (strain ATCC 16479 / CBS 393.64 / IMI 116815)</name>
    <dbReference type="NCBI Taxonomy" id="1408163"/>
    <lineage>
        <taxon>Eukaryota</taxon>
        <taxon>Fungi</taxon>
        <taxon>Dikarya</taxon>
        <taxon>Ascomycota</taxon>
        <taxon>Pezizomycotina</taxon>
        <taxon>Eurotiomycetes</taxon>
        <taxon>Eurotiomycetidae</taxon>
        <taxon>Eurotiales</taxon>
        <taxon>Trichocomaceae</taxon>
        <taxon>Rasamsonia</taxon>
    </lineage>
</organism>
<dbReference type="InterPro" id="IPR001810">
    <property type="entry name" value="F-box_dom"/>
</dbReference>
<comment type="caution">
    <text evidence="2">The sequence shown here is derived from an EMBL/GenBank/DDBJ whole genome shotgun (WGS) entry which is preliminary data.</text>
</comment>